<dbReference type="Pfam" id="PF03781">
    <property type="entry name" value="FGE-sulfatase"/>
    <property type="match status" value="1"/>
</dbReference>
<dbReference type="SUPFAM" id="SSF56436">
    <property type="entry name" value="C-type lectin-like"/>
    <property type="match status" value="1"/>
</dbReference>
<dbReference type="RefSeq" id="WP_075085181.1">
    <property type="nucleotide sequence ID" value="NZ_CP042912.1"/>
</dbReference>
<dbReference type="PANTHER" id="PTHR23150:SF19">
    <property type="entry name" value="FORMYLGLYCINE-GENERATING ENZYME"/>
    <property type="match status" value="1"/>
</dbReference>
<keyword evidence="1" id="KW-0732">Signal</keyword>
<dbReference type="OrthoDB" id="9812426at2"/>
<protein>
    <submittedName>
        <fullName evidence="3">Serine/threonine-protein kinase pkn1</fullName>
        <ecNumber evidence="3">2.7.11.1</ecNumber>
    </submittedName>
</protein>
<dbReference type="InterPro" id="IPR005532">
    <property type="entry name" value="SUMF_dom"/>
</dbReference>
<reference evidence="3 4" key="1">
    <citation type="submission" date="2019-08" db="EMBL/GenBank/DDBJ databases">
        <title>Deep-cultivation of Planctomycetes and their phenomic and genomic characterization uncovers novel biology.</title>
        <authorList>
            <person name="Wiegand S."/>
            <person name="Jogler M."/>
            <person name="Boedeker C."/>
            <person name="Pinto D."/>
            <person name="Vollmers J."/>
            <person name="Rivas-Marin E."/>
            <person name="Kohn T."/>
            <person name="Peeters S.H."/>
            <person name="Heuer A."/>
            <person name="Rast P."/>
            <person name="Oberbeckmann S."/>
            <person name="Bunk B."/>
            <person name="Jeske O."/>
            <person name="Meyerdierks A."/>
            <person name="Storesund J.E."/>
            <person name="Kallscheuer N."/>
            <person name="Luecker S."/>
            <person name="Lage O.M."/>
            <person name="Pohl T."/>
            <person name="Merkel B.J."/>
            <person name="Hornburger P."/>
            <person name="Mueller R.-W."/>
            <person name="Bruemmer F."/>
            <person name="Labrenz M."/>
            <person name="Spormann A.M."/>
            <person name="Op den Camp H."/>
            <person name="Overmann J."/>
            <person name="Amann R."/>
            <person name="Jetten M.S.M."/>
            <person name="Mascher T."/>
            <person name="Medema M.H."/>
            <person name="Devos D.P."/>
            <person name="Kaster A.-K."/>
            <person name="Ovreas L."/>
            <person name="Rohde M."/>
            <person name="Galperin M.Y."/>
            <person name="Jogler C."/>
        </authorList>
    </citation>
    <scope>NUCLEOTIDE SEQUENCE [LARGE SCALE GENOMIC DNA]</scope>
    <source>
        <strain evidence="3 4">FC18</strain>
    </source>
</reference>
<dbReference type="EMBL" id="CP042912">
    <property type="protein sequence ID" value="QEG20890.1"/>
    <property type="molecule type" value="Genomic_DNA"/>
</dbReference>
<proteinExistence type="predicted"/>
<feature type="signal peptide" evidence="1">
    <location>
        <begin position="1"/>
        <end position="22"/>
    </location>
</feature>
<keyword evidence="3" id="KW-0418">Kinase</keyword>
<evidence type="ECO:0000313" key="4">
    <source>
        <dbReference type="Proteomes" id="UP000322214"/>
    </source>
</evidence>
<dbReference type="AlphaFoldDB" id="A0A5B9P7F9"/>
<dbReference type="InterPro" id="IPR042095">
    <property type="entry name" value="SUMF_sf"/>
</dbReference>
<gene>
    <name evidence="3" type="primary">pkn1</name>
    <name evidence="3" type="ORF">MFFC18_07410</name>
</gene>
<keyword evidence="3" id="KW-0808">Transferase</keyword>
<dbReference type="GO" id="GO:0004674">
    <property type="term" value="F:protein serine/threonine kinase activity"/>
    <property type="evidence" value="ECO:0007669"/>
    <property type="project" value="UniProtKB-EC"/>
</dbReference>
<dbReference type="KEGG" id="mff:MFFC18_07410"/>
<dbReference type="InterPro" id="IPR051043">
    <property type="entry name" value="Sulfatase_Mod_Factor_Kinase"/>
</dbReference>
<evidence type="ECO:0000256" key="1">
    <source>
        <dbReference type="SAM" id="SignalP"/>
    </source>
</evidence>
<dbReference type="InterPro" id="IPR016187">
    <property type="entry name" value="CTDL_fold"/>
</dbReference>
<feature type="chain" id="PRO_5022674157" evidence="1">
    <location>
        <begin position="23"/>
        <end position="410"/>
    </location>
</feature>
<dbReference type="Gene3D" id="3.90.1580.10">
    <property type="entry name" value="paralog of FGE (formylglycine-generating enzyme)"/>
    <property type="match status" value="1"/>
</dbReference>
<evidence type="ECO:0000313" key="3">
    <source>
        <dbReference type="EMBL" id="QEG20890.1"/>
    </source>
</evidence>
<dbReference type="STRING" id="980251.GCA_001642875_02960"/>
<dbReference type="EC" id="2.7.11.1" evidence="3"/>
<feature type="domain" description="Sulfatase-modifying factor enzyme-like" evidence="2">
    <location>
        <begin position="76"/>
        <end position="318"/>
    </location>
</feature>
<accession>A0A5B9P7F9</accession>
<evidence type="ECO:0000259" key="2">
    <source>
        <dbReference type="Pfam" id="PF03781"/>
    </source>
</evidence>
<organism evidence="3 4">
    <name type="scientific">Mariniblastus fucicola</name>
    <dbReference type="NCBI Taxonomy" id="980251"/>
    <lineage>
        <taxon>Bacteria</taxon>
        <taxon>Pseudomonadati</taxon>
        <taxon>Planctomycetota</taxon>
        <taxon>Planctomycetia</taxon>
        <taxon>Pirellulales</taxon>
        <taxon>Pirellulaceae</taxon>
        <taxon>Mariniblastus</taxon>
    </lineage>
</organism>
<dbReference type="PANTHER" id="PTHR23150">
    <property type="entry name" value="SULFATASE MODIFYING FACTOR 1, 2"/>
    <property type="match status" value="1"/>
</dbReference>
<keyword evidence="4" id="KW-1185">Reference proteome</keyword>
<dbReference type="Proteomes" id="UP000322214">
    <property type="component" value="Chromosome"/>
</dbReference>
<name>A0A5B9P7F9_9BACT</name>
<sequence length="410" mass="46157" precursor="true">MIRLSVTLCVLALTVFSQTTHPANGQEGAGDVQTSVQGIVSEKPTEGRFVDLGDGKYMVPYATTIPGTEIEFTMEPIPGGTFTMGNEDGEDDEKPAFAVQLEPFWIARHEITWAQYKRYMQMEKALKALQATGVRIVDDSNKIDAVTAPSALYDPSFTYNAGQEPEQAAATITQYAAKQYTKWLSLSDGNFYRLPYESEWEYACRAGTDTKFYFGDDADELENHAWFENNSDEERHAVGELEPNPWGLYDMYGNVSEWTLDQYSEEGYVQAASAEEGKPLSLIESYNKPTKLFPRVIRGGSFLQDSEECNSFARFPSNSKEWRSTDPNYPKSPWWFTDEPATGVGFRIVRQYTPATRDEKEAVWQADVASIERDANNRIEANGRGTYGVVDQDLDEEIEELDEDLSLDDG</sequence>
<dbReference type="GO" id="GO:0120147">
    <property type="term" value="F:formylglycine-generating oxidase activity"/>
    <property type="evidence" value="ECO:0007669"/>
    <property type="project" value="TreeGrafter"/>
</dbReference>